<dbReference type="Gene3D" id="2.40.10.120">
    <property type="match status" value="1"/>
</dbReference>
<dbReference type="SUPFAM" id="SSF50156">
    <property type="entry name" value="PDZ domain-like"/>
    <property type="match status" value="2"/>
</dbReference>
<dbReference type="GO" id="GO:0004252">
    <property type="term" value="F:serine-type endopeptidase activity"/>
    <property type="evidence" value="ECO:0007669"/>
    <property type="project" value="InterPro"/>
</dbReference>
<comment type="caution">
    <text evidence="7">The sequence shown here is derived from an EMBL/GenBank/DDBJ whole genome shotgun (WGS) entry which is preliminary data.</text>
</comment>
<dbReference type="SUPFAM" id="SSF50494">
    <property type="entry name" value="Trypsin-like serine proteases"/>
    <property type="match status" value="1"/>
</dbReference>
<dbReference type="Pfam" id="PF13365">
    <property type="entry name" value="Trypsin_2"/>
    <property type="match status" value="1"/>
</dbReference>
<gene>
    <name evidence="7" type="ORF">HYZ11_17760</name>
</gene>
<evidence type="ECO:0000256" key="5">
    <source>
        <dbReference type="SAM" id="SignalP"/>
    </source>
</evidence>
<organism evidence="7 8">
    <name type="scientific">Tectimicrobiota bacterium</name>
    <dbReference type="NCBI Taxonomy" id="2528274"/>
    <lineage>
        <taxon>Bacteria</taxon>
        <taxon>Pseudomonadati</taxon>
        <taxon>Nitrospinota/Tectimicrobiota group</taxon>
        <taxon>Candidatus Tectimicrobiota</taxon>
    </lineage>
</organism>
<evidence type="ECO:0000256" key="1">
    <source>
        <dbReference type="ARBA" id="ARBA00010541"/>
    </source>
</evidence>
<comment type="similarity">
    <text evidence="1">Belongs to the peptidase S1C family.</text>
</comment>
<evidence type="ECO:0000256" key="3">
    <source>
        <dbReference type="ARBA" id="ARBA00022801"/>
    </source>
</evidence>
<dbReference type="Proteomes" id="UP000782312">
    <property type="component" value="Unassembled WGS sequence"/>
</dbReference>
<protein>
    <submittedName>
        <fullName evidence="7">Trypsin-like peptidase domain-containing protein</fullName>
    </submittedName>
</protein>
<proteinExistence type="inferred from homology"/>
<keyword evidence="5" id="KW-0732">Signal</keyword>
<evidence type="ECO:0000313" key="8">
    <source>
        <dbReference type="Proteomes" id="UP000782312"/>
    </source>
</evidence>
<dbReference type="PRINTS" id="PR00834">
    <property type="entry name" value="PROTEASES2C"/>
</dbReference>
<dbReference type="CDD" id="cd10839">
    <property type="entry name" value="cpPDZ1_DegP-like"/>
    <property type="match status" value="1"/>
</dbReference>
<dbReference type="Gene3D" id="2.30.42.10">
    <property type="match status" value="2"/>
</dbReference>
<dbReference type="InterPro" id="IPR036034">
    <property type="entry name" value="PDZ_sf"/>
</dbReference>
<evidence type="ECO:0000256" key="2">
    <source>
        <dbReference type="ARBA" id="ARBA00022670"/>
    </source>
</evidence>
<dbReference type="InterPro" id="IPR009003">
    <property type="entry name" value="Peptidase_S1_PA"/>
</dbReference>
<evidence type="ECO:0000313" key="7">
    <source>
        <dbReference type="EMBL" id="MBI3129458.1"/>
    </source>
</evidence>
<name>A0A932I2F2_UNCTE</name>
<dbReference type="SMART" id="SM00228">
    <property type="entry name" value="PDZ"/>
    <property type="match status" value="1"/>
</dbReference>
<dbReference type="InterPro" id="IPR001478">
    <property type="entry name" value="PDZ"/>
</dbReference>
<dbReference type="InterPro" id="IPR001940">
    <property type="entry name" value="Peptidase_S1C"/>
</dbReference>
<feature type="signal peptide" evidence="5">
    <location>
        <begin position="1"/>
        <end position="19"/>
    </location>
</feature>
<sequence length="476" mass="50833">MAHRKLLLLLVLIPFLAGAAPSPETELSLLRRIEEVFSSVAERVKPAVVSIRAERLRVAASAPREGEGETPPHPEIPRFATGSGVIIDPRGYILTNNHVVADAETLIVRLSDNTPYRAAVVGTDPYTDLALLKIDVNRNLPAATLGNSDKVRVGQWAIAVGDPFGITRTFTVGVVSGIGRTGVGVARYEYFIQTDAAINRGNSGGPLLNIDGEVIGINTAIPSPGSGLGFSIPINMAKDVITHLRDSGQFVRGYLGVTIQPVADDMVHILGLPRAQGALVGSLLPDGPAKKAGIEVGDVIVGLDGKEIHDTAHLQRLVGWTPPGKAVKVDVVRSGRRKTMDITVTVLPGEGRPKPADIGPKSQQNGAYGMKLENLTPELMKQNQLGSPEGVLVREVESGSRAFHDGLRPGMVIRELIYRSPQEGAPPVRSGVRNLEDLENLLRRLPAGADVIARLVRGSTQGERSFFTVLHSLRGK</sequence>
<dbReference type="GO" id="GO:0006508">
    <property type="term" value="P:proteolysis"/>
    <property type="evidence" value="ECO:0007669"/>
    <property type="project" value="UniProtKB-KW"/>
</dbReference>
<reference evidence="7" key="1">
    <citation type="submission" date="2020-07" db="EMBL/GenBank/DDBJ databases">
        <title>Huge and variable diversity of episymbiotic CPR bacteria and DPANN archaea in groundwater ecosystems.</title>
        <authorList>
            <person name="He C.Y."/>
            <person name="Keren R."/>
            <person name="Whittaker M."/>
            <person name="Farag I.F."/>
            <person name="Doudna J."/>
            <person name="Cate J.H.D."/>
            <person name="Banfield J.F."/>
        </authorList>
    </citation>
    <scope>NUCLEOTIDE SEQUENCE</scope>
    <source>
        <strain evidence="7">NC_groundwater_763_Ag_S-0.2um_68_21</strain>
    </source>
</reference>
<feature type="region of interest" description="Disordered" evidence="4">
    <location>
        <begin position="60"/>
        <end position="80"/>
    </location>
</feature>
<dbReference type="PANTHER" id="PTHR22939">
    <property type="entry name" value="SERINE PROTEASE FAMILY S1C HTRA-RELATED"/>
    <property type="match status" value="1"/>
</dbReference>
<feature type="domain" description="PDZ" evidence="6">
    <location>
        <begin position="240"/>
        <end position="335"/>
    </location>
</feature>
<dbReference type="Pfam" id="PF13180">
    <property type="entry name" value="PDZ_2"/>
    <property type="match status" value="1"/>
</dbReference>
<accession>A0A932I2F2</accession>
<evidence type="ECO:0000256" key="4">
    <source>
        <dbReference type="SAM" id="MobiDB-lite"/>
    </source>
</evidence>
<dbReference type="PROSITE" id="PS50106">
    <property type="entry name" value="PDZ"/>
    <property type="match status" value="1"/>
</dbReference>
<dbReference type="AlphaFoldDB" id="A0A932I2F2"/>
<evidence type="ECO:0000259" key="6">
    <source>
        <dbReference type="PROSITE" id="PS50106"/>
    </source>
</evidence>
<feature type="chain" id="PRO_5036997218" evidence="5">
    <location>
        <begin position="20"/>
        <end position="476"/>
    </location>
</feature>
<feature type="compositionally biased region" description="Basic and acidic residues" evidence="4">
    <location>
        <begin position="64"/>
        <end position="76"/>
    </location>
</feature>
<keyword evidence="3" id="KW-0378">Hydrolase</keyword>
<dbReference type="PANTHER" id="PTHR22939:SF129">
    <property type="entry name" value="SERINE PROTEASE HTRA2, MITOCHONDRIAL"/>
    <property type="match status" value="1"/>
</dbReference>
<dbReference type="EMBL" id="JACPUR010000041">
    <property type="protein sequence ID" value="MBI3129458.1"/>
    <property type="molecule type" value="Genomic_DNA"/>
</dbReference>
<keyword evidence="2" id="KW-0645">Protease</keyword>